<evidence type="ECO:0000256" key="3">
    <source>
        <dbReference type="ARBA" id="ARBA00023235"/>
    </source>
</evidence>
<dbReference type="PANTHER" id="PTHR43246">
    <property type="entry name" value="PEPTIDYL-PROLYL CIS-TRANS ISOMERASE CYP38, CHLOROPLASTIC"/>
    <property type="match status" value="1"/>
</dbReference>
<keyword evidence="4" id="KW-0732">Signal</keyword>
<proteinExistence type="inferred from homology"/>
<comment type="catalytic activity">
    <reaction evidence="4">
        <text>[protein]-peptidylproline (omega=180) = [protein]-peptidylproline (omega=0)</text>
        <dbReference type="Rhea" id="RHEA:16237"/>
        <dbReference type="Rhea" id="RHEA-COMP:10747"/>
        <dbReference type="Rhea" id="RHEA-COMP:10748"/>
        <dbReference type="ChEBI" id="CHEBI:83833"/>
        <dbReference type="ChEBI" id="CHEBI:83834"/>
        <dbReference type="EC" id="5.2.1.8"/>
    </reaction>
</comment>
<dbReference type="Pfam" id="PF00160">
    <property type="entry name" value="Pro_isomerase"/>
    <property type="match status" value="1"/>
</dbReference>
<dbReference type="InterPro" id="IPR044665">
    <property type="entry name" value="E_coli_cyclophilin_A-like"/>
</dbReference>
<comment type="caution">
    <text evidence="6">The sequence shown here is derived from an EMBL/GenBank/DDBJ whole genome shotgun (WGS) entry which is preliminary data.</text>
</comment>
<dbReference type="PROSITE" id="PS00170">
    <property type="entry name" value="CSA_PPIASE_1"/>
    <property type="match status" value="1"/>
</dbReference>
<feature type="domain" description="PPIase cyclophilin-type" evidence="5">
    <location>
        <begin position="46"/>
        <end position="198"/>
    </location>
</feature>
<dbReference type="InterPro" id="IPR002130">
    <property type="entry name" value="Cyclophilin-type_PPIase_dom"/>
</dbReference>
<accession>A0ABP9MX94</accession>
<dbReference type="EMBL" id="BAABKE010000005">
    <property type="protein sequence ID" value="GAA5100788.1"/>
    <property type="molecule type" value="Genomic_DNA"/>
</dbReference>
<evidence type="ECO:0000313" key="6">
    <source>
        <dbReference type="EMBL" id="GAA5100788.1"/>
    </source>
</evidence>
<sequence length="217" mass="23820">MLKRLLTCAGIATLAFQVSIANPETVATEEPAIVTPIYVEMTTNKGNITLELNPEKAPNTVGNFIQYVVDGHYEGLIFHRVIPGFMIQGGGWDKDLVPKKTRASVNIESDNGLKNDKGTIAMARTMDPDSATSQFFINTVNNDFLNYMNPQNPGYTVFGHVVNGMDVVENIEKVQTTNHGRGRDDVPVEPVIIEKVILIEKPAITESVESVTDSTQK</sequence>
<dbReference type="PROSITE" id="PS50072">
    <property type="entry name" value="CSA_PPIASE_2"/>
    <property type="match status" value="1"/>
</dbReference>
<dbReference type="InterPro" id="IPR029000">
    <property type="entry name" value="Cyclophilin-like_dom_sf"/>
</dbReference>
<comment type="similarity">
    <text evidence="1 4">Belongs to the cyclophilin-type PPIase family.</text>
</comment>
<organism evidence="6 7">
    <name type="scientific">Wohlfahrtiimonas larvae</name>
    <dbReference type="NCBI Taxonomy" id="1157986"/>
    <lineage>
        <taxon>Bacteria</taxon>
        <taxon>Pseudomonadati</taxon>
        <taxon>Pseudomonadota</taxon>
        <taxon>Gammaproteobacteria</taxon>
        <taxon>Cardiobacteriales</taxon>
        <taxon>Ignatzschineriaceae</taxon>
        <taxon>Wohlfahrtiimonas</taxon>
    </lineage>
</organism>
<evidence type="ECO:0000256" key="4">
    <source>
        <dbReference type="RuleBase" id="RU363019"/>
    </source>
</evidence>
<dbReference type="PRINTS" id="PR00153">
    <property type="entry name" value="CSAPPISMRASE"/>
</dbReference>
<feature type="signal peptide" evidence="4">
    <location>
        <begin position="1"/>
        <end position="20"/>
    </location>
</feature>
<dbReference type="Proteomes" id="UP001500631">
    <property type="component" value="Unassembled WGS sequence"/>
</dbReference>
<feature type="chain" id="PRO_5045011440" description="Peptidyl-prolyl cis-trans isomerase" evidence="4">
    <location>
        <begin position="21"/>
        <end position="217"/>
    </location>
</feature>
<dbReference type="InterPro" id="IPR020892">
    <property type="entry name" value="Cyclophilin-type_PPIase_CS"/>
</dbReference>
<evidence type="ECO:0000259" key="5">
    <source>
        <dbReference type="PROSITE" id="PS50072"/>
    </source>
</evidence>
<evidence type="ECO:0000256" key="2">
    <source>
        <dbReference type="ARBA" id="ARBA00023110"/>
    </source>
</evidence>
<evidence type="ECO:0000256" key="1">
    <source>
        <dbReference type="ARBA" id="ARBA00007365"/>
    </source>
</evidence>
<dbReference type="GO" id="GO:0016853">
    <property type="term" value="F:isomerase activity"/>
    <property type="evidence" value="ECO:0007669"/>
    <property type="project" value="UniProtKB-KW"/>
</dbReference>
<protein>
    <recommendedName>
        <fullName evidence="4">Peptidyl-prolyl cis-trans isomerase</fullName>
        <shortName evidence="4">PPIase</shortName>
        <ecNumber evidence="4">5.2.1.8</ecNumber>
    </recommendedName>
</protein>
<comment type="function">
    <text evidence="4">PPIases accelerate the folding of proteins. It catalyzes the cis-trans isomerization of proline imidic peptide bonds in oligopeptides.</text>
</comment>
<keyword evidence="7" id="KW-1185">Reference proteome</keyword>
<dbReference type="RefSeq" id="WP_077925846.1">
    <property type="nucleotide sequence ID" value="NZ_BAABKE010000005.1"/>
</dbReference>
<dbReference type="SUPFAM" id="SSF50891">
    <property type="entry name" value="Cyclophilin-like"/>
    <property type="match status" value="1"/>
</dbReference>
<dbReference type="EC" id="5.2.1.8" evidence="4"/>
<dbReference type="Gene3D" id="2.40.100.10">
    <property type="entry name" value="Cyclophilin-like"/>
    <property type="match status" value="1"/>
</dbReference>
<reference evidence="7" key="1">
    <citation type="journal article" date="2019" name="Int. J. Syst. Evol. Microbiol.">
        <title>The Global Catalogue of Microorganisms (GCM) 10K type strain sequencing project: providing services to taxonomists for standard genome sequencing and annotation.</title>
        <authorList>
            <consortium name="The Broad Institute Genomics Platform"/>
            <consortium name="The Broad Institute Genome Sequencing Center for Infectious Disease"/>
            <person name="Wu L."/>
            <person name="Ma J."/>
        </authorList>
    </citation>
    <scope>NUCLEOTIDE SEQUENCE [LARGE SCALE GENOMIC DNA]</scope>
    <source>
        <strain evidence="7">JCM 18424</strain>
    </source>
</reference>
<gene>
    <name evidence="6" type="ORF">GCM10023338_15850</name>
</gene>
<evidence type="ECO:0000313" key="7">
    <source>
        <dbReference type="Proteomes" id="UP001500631"/>
    </source>
</evidence>
<name>A0ABP9MX94_9GAMM</name>
<keyword evidence="3 4" id="KW-0413">Isomerase</keyword>
<keyword evidence="2 4" id="KW-0697">Rotamase</keyword>